<dbReference type="RefSeq" id="WP_184109574.1">
    <property type="nucleotide sequence ID" value="NZ_BNAJ01000001.1"/>
</dbReference>
<comment type="caution">
    <text evidence="8">The sequence shown here is derived from an EMBL/GenBank/DDBJ whole genome shotgun (WGS) entry which is preliminary data.</text>
</comment>
<evidence type="ECO:0000313" key="10">
    <source>
        <dbReference type="Proteomes" id="UP000619376"/>
    </source>
</evidence>
<gene>
    <name evidence="7" type="ORF">GCM10017781_02360</name>
    <name evidence="8" type="ORF">HNQ07_000804</name>
</gene>
<name>A0A7W8KCG2_9DEIO</name>
<dbReference type="InterPro" id="IPR028082">
    <property type="entry name" value="Peripla_BP_I"/>
</dbReference>
<dbReference type="Pfam" id="PF13458">
    <property type="entry name" value="Peripla_BP_6"/>
    <property type="match status" value="1"/>
</dbReference>
<keyword evidence="3 5" id="KW-0732">Signal</keyword>
<protein>
    <submittedName>
        <fullName evidence="7">Branched-chain amino acid ABC transporter substrate-binding protein</fullName>
    </submittedName>
    <submittedName>
        <fullName evidence="8">Branched-chain amino acid transport system substrate-binding protein</fullName>
    </submittedName>
</protein>
<evidence type="ECO:0000256" key="3">
    <source>
        <dbReference type="ARBA" id="ARBA00022729"/>
    </source>
</evidence>
<dbReference type="PRINTS" id="PR00337">
    <property type="entry name" value="LEUILEVALBP"/>
</dbReference>
<dbReference type="Gene3D" id="3.40.50.2300">
    <property type="match status" value="2"/>
</dbReference>
<dbReference type="EMBL" id="BNAJ01000001">
    <property type="protein sequence ID" value="GHF29884.1"/>
    <property type="molecule type" value="Genomic_DNA"/>
</dbReference>
<reference evidence="7" key="1">
    <citation type="journal article" date="2014" name="Int. J. Syst. Evol. Microbiol.">
        <title>Complete genome of a new Firmicutes species belonging to the dominant human colonic microbiota ('Ruminococcus bicirculans') reveals two chromosomes and a selective capacity to utilize plant glucans.</title>
        <authorList>
            <consortium name="NISC Comparative Sequencing Program"/>
            <person name="Wegmann U."/>
            <person name="Louis P."/>
            <person name="Goesmann A."/>
            <person name="Henrissat B."/>
            <person name="Duncan S.H."/>
            <person name="Flint H.J."/>
        </authorList>
    </citation>
    <scope>NUCLEOTIDE SEQUENCE</scope>
    <source>
        <strain evidence="7">CGMCC 1.18437</strain>
    </source>
</reference>
<evidence type="ECO:0000256" key="5">
    <source>
        <dbReference type="SAM" id="SignalP"/>
    </source>
</evidence>
<evidence type="ECO:0000256" key="2">
    <source>
        <dbReference type="ARBA" id="ARBA00022448"/>
    </source>
</evidence>
<sequence>MRTVLTLTALATLALSTQGAAQDTIKIGAITSVTGRFAEFGKMQLAGFKVGIEEVNRKGGVLGKKLELIIEDNASDVNKGLAAAERLVNAGVPLVLNEYSSSLVKAQAQYLARQKVPNLVFTSSGDDITKPGSDYTYRMNQPATEYARVILNIFRDNKFKTMAIIAGTGAFEKSVADAAQNFAKAYGIQVVEDQRYDQGLTDFRPVLNRMKAKNPDGVLMVSYAADSVTVMRQAREVGVKPRLFAGGAAGFALPDFIKDSGSAAENVVTATAWIPQLRYAGTQKLNVDLKKALGGADPSYHAAQGYAAVLVAAEALKAAGSTDREKVKAALNAVSMQTAFGPIQFKDYDGFRNQNPLAMVAQQVQNGVFVPVYPKEVVPRAIKFER</sequence>
<dbReference type="EMBL" id="JACHFK010000001">
    <property type="protein sequence ID" value="MBB5375360.1"/>
    <property type="molecule type" value="Genomic_DNA"/>
</dbReference>
<dbReference type="PANTHER" id="PTHR30483:SF37">
    <property type="entry name" value="ABC TRANSPORTER SUBSTRATE-BINDING PROTEIN"/>
    <property type="match status" value="1"/>
</dbReference>
<dbReference type="Proteomes" id="UP000539473">
    <property type="component" value="Unassembled WGS sequence"/>
</dbReference>
<keyword evidence="10" id="KW-1185">Reference proteome</keyword>
<dbReference type="Proteomes" id="UP000619376">
    <property type="component" value="Unassembled WGS sequence"/>
</dbReference>
<evidence type="ECO:0000256" key="4">
    <source>
        <dbReference type="ARBA" id="ARBA00022970"/>
    </source>
</evidence>
<dbReference type="GO" id="GO:0006865">
    <property type="term" value="P:amino acid transport"/>
    <property type="evidence" value="ECO:0007669"/>
    <property type="project" value="UniProtKB-KW"/>
</dbReference>
<evidence type="ECO:0000256" key="1">
    <source>
        <dbReference type="ARBA" id="ARBA00010062"/>
    </source>
</evidence>
<feature type="signal peptide" evidence="5">
    <location>
        <begin position="1"/>
        <end position="21"/>
    </location>
</feature>
<comment type="similarity">
    <text evidence="1">Belongs to the leucine-binding protein family.</text>
</comment>
<keyword evidence="4" id="KW-0029">Amino-acid transport</keyword>
<dbReference type="AlphaFoldDB" id="A0A7W8KCG2"/>
<reference evidence="7" key="4">
    <citation type="submission" date="2024-05" db="EMBL/GenBank/DDBJ databases">
        <authorList>
            <person name="Sun Q."/>
            <person name="Zhou Y."/>
        </authorList>
    </citation>
    <scope>NUCLEOTIDE SEQUENCE</scope>
    <source>
        <strain evidence="7">CGMCC 1.18437</strain>
    </source>
</reference>
<keyword evidence="2" id="KW-0813">Transport</keyword>
<organism evidence="8 9">
    <name type="scientific">Deinococcus metalli</name>
    <dbReference type="NCBI Taxonomy" id="1141878"/>
    <lineage>
        <taxon>Bacteria</taxon>
        <taxon>Thermotogati</taxon>
        <taxon>Deinococcota</taxon>
        <taxon>Deinococci</taxon>
        <taxon>Deinococcales</taxon>
        <taxon>Deinococcaceae</taxon>
        <taxon>Deinococcus</taxon>
    </lineage>
</organism>
<dbReference type="InterPro" id="IPR028081">
    <property type="entry name" value="Leu-bd"/>
</dbReference>
<reference evidence="8 9" key="3">
    <citation type="submission" date="2020-08" db="EMBL/GenBank/DDBJ databases">
        <title>Genomic Encyclopedia of Type Strains, Phase IV (KMG-IV): sequencing the most valuable type-strain genomes for metagenomic binning, comparative biology and taxonomic classification.</title>
        <authorList>
            <person name="Goeker M."/>
        </authorList>
    </citation>
    <scope>NUCLEOTIDE SEQUENCE [LARGE SCALE GENOMIC DNA]</scope>
    <source>
        <strain evidence="8 9">DSM 27521</strain>
    </source>
</reference>
<dbReference type="SUPFAM" id="SSF53822">
    <property type="entry name" value="Periplasmic binding protein-like I"/>
    <property type="match status" value="1"/>
</dbReference>
<evidence type="ECO:0000313" key="8">
    <source>
        <dbReference type="EMBL" id="MBB5375360.1"/>
    </source>
</evidence>
<accession>A0A7W8KCG2</accession>
<evidence type="ECO:0000313" key="7">
    <source>
        <dbReference type="EMBL" id="GHF29884.1"/>
    </source>
</evidence>
<dbReference type="InterPro" id="IPR000709">
    <property type="entry name" value="Leu_Ile_Val-bd"/>
</dbReference>
<feature type="chain" id="PRO_5031020639" evidence="5">
    <location>
        <begin position="22"/>
        <end position="386"/>
    </location>
</feature>
<feature type="domain" description="Leucine-binding protein" evidence="6">
    <location>
        <begin position="24"/>
        <end position="361"/>
    </location>
</feature>
<dbReference type="InterPro" id="IPR051010">
    <property type="entry name" value="BCAA_transport"/>
</dbReference>
<evidence type="ECO:0000259" key="6">
    <source>
        <dbReference type="Pfam" id="PF13458"/>
    </source>
</evidence>
<reference evidence="10" key="2">
    <citation type="journal article" date="2019" name="Int. J. Syst. Evol. Microbiol.">
        <title>The Global Catalogue of Microorganisms (GCM) 10K type strain sequencing project: providing services to taxonomists for standard genome sequencing and annotation.</title>
        <authorList>
            <consortium name="The Broad Institute Genomics Platform"/>
            <consortium name="The Broad Institute Genome Sequencing Center for Infectious Disease"/>
            <person name="Wu L."/>
            <person name="Ma J."/>
        </authorList>
    </citation>
    <scope>NUCLEOTIDE SEQUENCE [LARGE SCALE GENOMIC DNA]</scope>
    <source>
        <strain evidence="10">CGMCC 1.18437</strain>
    </source>
</reference>
<dbReference type="PANTHER" id="PTHR30483">
    <property type="entry name" value="LEUCINE-SPECIFIC-BINDING PROTEIN"/>
    <property type="match status" value="1"/>
</dbReference>
<proteinExistence type="inferred from homology"/>
<evidence type="ECO:0000313" key="9">
    <source>
        <dbReference type="Proteomes" id="UP000539473"/>
    </source>
</evidence>
<dbReference type="CDD" id="cd19982">
    <property type="entry name" value="PBP1_ABC_ligand_binding-like"/>
    <property type="match status" value="1"/>
</dbReference>